<sequence>MSLIDDLYSKINNLRAGINSNNAKIERLKTVKSEIKEDKELIEGYKKRWSDNICAPLAEDTTWYGNNKNKVVECATDGVSAEYTTFINNTDQVLDAICDKITQLENQNAEWLGIIGDCYSAINNLLNEIEKACN</sequence>
<gene>
    <name evidence="1" type="ORF">FXF36_07275</name>
</gene>
<evidence type="ECO:0000313" key="2">
    <source>
        <dbReference type="Proteomes" id="UP000327030"/>
    </source>
</evidence>
<dbReference type="KEGG" id="pxv:FXF36_07275"/>
<accession>A0A5P6VQC1</accession>
<reference evidence="2" key="1">
    <citation type="submission" date="2019-08" db="EMBL/GenBank/DDBJ databases">
        <title>Complete Genome Sequence of the Polysaccharide-Degrading Rumen Bacterium Pseudobutyrivibrio xylanivorans MA3014.</title>
        <authorList>
            <person name="Palevich N."/>
            <person name="Maclean P.H."/>
            <person name="Kelly W.J."/>
            <person name="Leahy S.C."/>
            <person name="Rakonjac J."/>
            <person name="Attwood G.T."/>
        </authorList>
    </citation>
    <scope>NUCLEOTIDE SEQUENCE [LARGE SCALE GENOMIC DNA]</scope>
    <source>
        <strain evidence="2">MA3014</strain>
    </source>
</reference>
<dbReference type="SUPFAM" id="SSF46579">
    <property type="entry name" value="Prefoldin"/>
    <property type="match status" value="1"/>
</dbReference>
<dbReference type="OrthoDB" id="2053025at2"/>
<dbReference type="Proteomes" id="UP000327030">
    <property type="component" value="Chromosome 1"/>
</dbReference>
<dbReference type="RefSeq" id="WP_151623154.1">
    <property type="nucleotide sequence ID" value="NZ_CP043028.1"/>
</dbReference>
<name>A0A5P6VQC1_PSEXY</name>
<protein>
    <submittedName>
        <fullName evidence="1">DUF5082 domain-containing protein</fullName>
    </submittedName>
</protein>
<dbReference type="InterPro" id="IPR031681">
    <property type="entry name" value="YwqH-like"/>
</dbReference>
<organism evidence="1 2">
    <name type="scientific">Pseudobutyrivibrio xylanivorans</name>
    <dbReference type="NCBI Taxonomy" id="185007"/>
    <lineage>
        <taxon>Bacteria</taxon>
        <taxon>Bacillati</taxon>
        <taxon>Bacillota</taxon>
        <taxon>Clostridia</taxon>
        <taxon>Lachnospirales</taxon>
        <taxon>Lachnospiraceae</taxon>
        <taxon>Pseudobutyrivibrio</taxon>
    </lineage>
</organism>
<proteinExistence type="predicted"/>
<dbReference type="Pfam" id="PF16888">
    <property type="entry name" value="YwqH-like"/>
    <property type="match status" value="1"/>
</dbReference>
<dbReference type="AlphaFoldDB" id="A0A5P6VQC1"/>
<evidence type="ECO:0000313" key="1">
    <source>
        <dbReference type="EMBL" id="QFJ54670.1"/>
    </source>
</evidence>
<dbReference type="EMBL" id="CP043028">
    <property type="protein sequence ID" value="QFJ54670.1"/>
    <property type="molecule type" value="Genomic_DNA"/>
</dbReference>